<keyword evidence="2" id="KW-0964">Secreted</keyword>
<dbReference type="AlphaFoldDB" id="A0A2D0SM67"/>
<proteinExistence type="predicted"/>
<reference evidence="6" key="2">
    <citation type="submission" date="2025-08" db="UniProtKB">
        <authorList>
            <consortium name="RefSeq"/>
        </authorList>
    </citation>
    <scope>IDENTIFICATION</scope>
    <source>
        <tissue evidence="6">Blood</tissue>
    </source>
</reference>
<comment type="subcellular location">
    <subcellularLocation>
        <location evidence="1">Secreted</location>
    </subcellularLocation>
</comment>
<dbReference type="GO" id="GO:0005576">
    <property type="term" value="C:extracellular region"/>
    <property type="evidence" value="ECO:0007669"/>
    <property type="project" value="UniProtKB-SubCell"/>
</dbReference>
<keyword evidence="6" id="KW-0593">Phospholipase A2 inhibitor</keyword>
<evidence type="ECO:0000259" key="4">
    <source>
        <dbReference type="SMART" id="SM00134"/>
    </source>
</evidence>
<keyword evidence="3" id="KW-0732">Signal</keyword>
<evidence type="ECO:0000256" key="2">
    <source>
        <dbReference type="ARBA" id="ARBA00022525"/>
    </source>
</evidence>
<dbReference type="InterPro" id="IPR045860">
    <property type="entry name" value="Snake_toxin-like_sf"/>
</dbReference>
<evidence type="ECO:0000256" key="1">
    <source>
        <dbReference type="ARBA" id="ARBA00004613"/>
    </source>
</evidence>
<evidence type="ECO:0000256" key="3">
    <source>
        <dbReference type="SAM" id="SignalP"/>
    </source>
</evidence>
<sequence>MTPSAMELQVTLILSCLLFSTALALQCYLCVPDPSGNCENTVMDCPDQCGSMTLTMNIGGTIKNISTKSCMSATECVNGSVNLADLMSITNTKCCTTDLCNEETPPALTNQPSNGQRCYACAGETCSGDCQGRDCINTIGENKTVDCVGNEDRCINITVSAFGFTTSMEGCATKSVCDSAPARNLMGLGIATGVQCCEGYLCNIAESNTLSFLVMLVPLLSSIIFY</sequence>
<dbReference type="RefSeq" id="XP_017343370.1">
    <property type="nucleotide sequence ID" value="XM_017487881.3"/>
</dbReference>
<dbReference type="PANTHER" id="PTHR20914">
    <property type="entry name" value="LY6/PLAUR DOMAIN-CONTAINING PROTEIN 8"/>
    <property type="match status" value="1"/>
</dbReference>
<evidence type="ECO:0000313" key="5">
    <source>
        <dbReference type="Proteomes" id="UP000221080"/>
    </source>
</evidence>
<reference evidence="5" key="1">
    <citation type="journal article" date="2016" name="Nat. Commun.">
        <title>The channel catfish genome sequence provides insights into the evolution of scale formation in teleosts.</title>
        <authorList>
            <person name="Liu Z."/>
            <person name="Liu S."/>
            <person name="Yao J."/>
            <person name="Bao L."/>
            <person name="Zhang J."/>
            <person name="Li Y."/>
            <person name="Jiang C."/>
            <person name="Sun L."/>
            <person name="Wang R."/>
            <person name="Zhang Y."/>
            <person name="Zhou T."/>
            <person name="Zeng Q."/>
            <person name="Fu Q."/>
            <person name="Gao S."/>
            <person name="Li N."/>
            <person name="Koren S."/>
            <person name="Jiang Y."/>
            <person name="Zimin A."/>
            <person name="Xu P."/>
            <person name="Phillippy A.M."/>
            <person name="Geng X."/>
            <person name="Song L."/>
            <person name="Sun F."/>
            <person name="Li C."/>
            <person name="Wang X."/>
            <person name="Chen A."/>
            <person name="Jin Y."/>
            <person name="Yuan Z."/>
            <person name="Yang Y."/>
            <person name="Tan S."/>
            <person name="Peatman E."/>
            <person name="Lu J."/>
            <person name="Qin Z."/>
            <person name="Dunham R."/>
            <person name="Li Z."/>
            <person name="Sonstegard T."/>
            <person name="Feng J."/>
            <person name="Danzmann R.G."/>
            <person name="Schroeder S."/>
            <person name="Scheffler B."/>
            <person name="Duke M.V."/>
            <person name="Ballard L."/>
            <person name="Kucuktas H."/>
            <person name="Kaltenboeck L."/>
            <person name="Liu H."/>
            <person name="Armbruster J."/>
            <person name="Xie Y."/>
            <person name="Kirby M.L."/>
            <person name="Tian Y."/>
            <person name="Flanagan M.E."/>
            <person name="Mu W."/>
            <person name="Waldbieser G.C."/>
        </authorList>
    </citation>
    <scope>NUCLEOTIDE SEQUENCE [LARGE SCALE GENOMIC DNA]</scope>
    <source>
        <strain evidence="5">SDA103</strain>
    </source>
</reference>
<dbReference type="STRING" id="7998.ENSIPUP00000002978"/>
<dbReference type="SUPFAM" id="SSF57302">
    <property type="entry name" value="Snake toxin-like"/>
    <property type="match status" value="2"/>
</dbReference>
<dbReference type="PANTHER" id="PTHR20914:SF9">
    <property type="entry name" value="COILED, ISOFORM A"/>
    <property type="match status" value="1"/>
</dbReference>
<dbReference type="GeneID" id="108276305"/>
<protein>
    <submittedName>
        <fullName evidence="6">Phospholipase A2 inhibitor and Ly6/PLAUR domain-containing protein isoform X1</fullName>
    </submittedName>
</protein>
<dbReference type="Pfam" id="PF00021">
    <property type="entry name" value="UPAR_LY6"/>
    <property type="match status" value="1"/>
</dbReference>
<accession>A0A2D0SM67</accession>
<feature type="domain" description="UPAR/Ly6" evidence="4">
    <location>
        <begin position="133"/>
        <end position="213"/>
    </location>
</feature>
<dbReference type="Proteomes" id="UP000221080">
    <property type="component" value="Chromosome 15"/>
</dbReference>
<dbReference type="Gene3D" id="2.10.60.10">
    <property type="entry name" value="CD59"/>
    <property type="match status" value="2"/>
</dbReference>
<dbReference type="OrthoDB" id="5945173at2759"/>
<feature type="signal peptide" evidence="3">
    <location>
        <begin position="1"/>
        <end position="24"/>
    </location>
</feature>
<feature type="chain" id="PRO_5012384077" evidence="3">
    <location>
        <begin position="25"/>
        <end position="226"/>
    </location>
</feature>
<dbReference type="InterPro" id="IPR016054">
    <property type="entry name" value="LY6_UPA_recep-like"/>
</dbReference>
<dbReference type="InterPro" id="IPR050918">
    <property type="entry name" value="CNF-like_PLA2_Inhibitor"/>
</dbReference>
<dbReference type="KEGG" id="ipu:108276305"/>
<feature type="domain" description="UPAR/Ly6" evidence="4">
    <location>
        <begin position="25"/>
        <end position="115"/>
    </location>
</feature>
<dbReference type="GO" id="GO:0019834">
    <property type="term" value="F:phospholipase A2 inhibitor activity"/>
    <property type="evidence" value="ECO:0007669"/>
    <property type="project" value="UniProtKB-KW"/>
</dbReference>
<name>A0A2D0SM67_ICTPU</name>
<evidence type="ECO:0000313" key="6">
    <source>
        <dbReference type="RefSeq" id="XP_017343370.1"/>
    </source>
</evidence>
<keyword evidence="5" id="KW-1185">Reference proteome</keyword>
<dbReference type="SMART" id="SM00134">
    <property type="entry name" value="LU"/>
    <property type="match status" value="2"/>
</dbReference>
<dbReference type="OMA" id="GTEDYCI"/>
<organism evidence="5 6">
    <name type="scientific">Ictalurus punctatus</name>
    <name type="common">Channel catfish</name>
    <name type="synonym">Silurus punctatus</name>
    <dbReference type="NCBI Taxonomy" id="7998"/>
    <lineage>
        <taxon>Eukaryota</taxon>
        <taxon>Metazoa</taxon>
        <taxon>Chordata</taxon>
        <taxon>Craniata</taxon>
        <taxon>Vertebrata</taxon>
        <taxon>Euteleostomi</taxon>
        <taxon>Actinopterygii</taxon>
        <taxon>Neopterygii</taxon>
        <taxon>Teleostei</taxon>
        <taxon>Ostariophysi</taxon>
        <taxon>Siluriformes</taxon>
        <taxon>Ictaluridae</taxon>
        <taxon>Ictalurus</taxon>
    </lineage>
</organism>
<gene>
    <name evidence="6" type="primary">LOC108276305</name>
</gene>